<keyword evidence="6" id="KW-1171">Viral genome ejection through host cell envelope</keyword>
<dbReference type="Gene3D" id="3.30.360.90">
    <property type="match status" value="1"/>
</dbReference>
<dbReference type="Pfam" id="PF04984">
    <property type="entry name" value="Phage_sheath_1"/>
    <property type="match status" value="1"/>
</dbReference>
<evidence type="ECO:0000256" key="6">
    <source>
        <dbReference type="ARBA" id="ARBA00023009"/>
    </source>
</evidence>
<evidence type="ECO:0000259" key="9">
    <source>
        <dbReference type="Pfam" id="PF17482"/>
    </source>
</evidence>
<dbReference type="GO" id="GO:0098027">
    <property type="term" value="C:virus tail, sheath"/>
    <property type="evidence" value="ECO:0007669"/>
    <property type="project" value="UniProtKB-KW"/>
</dbReference>
<keyword evidence="5" id="KW-0946">Virion</keyword>
<keyword evidence="5" id="KW-1229">Viral tail sheath protein</keyword>
<evidence type="ECO:0000256" key="4">
    <source>
        <dbReference type="ARBA" id="ARBA00022766"/>
    </source>
</evidence>
<name>A0A8S5MEL5_9CAUD</name>
<dbReference type="Gene3D" id="3.30.1490.360">
    <property type="match status" value="1"/>
</dbReference>
<keyword evidence="4" id="KW-1242">Viral contractile tail ejection system</keyword>
<reference evidence="10" key="1">
    <citation type="journal article" date="2021" name="Proc. Natl. Acad. Sci. U.S.A.">
        <title>A Catalog of Tens of Thousands of Viruses from Human Metagenomes Reveals Hidden Associations with Chronic Diseases.</title>
        <authorList>
            <person name="Tisza M.J."/>
            <person name="Buck C.B."/>
        </authorList>
    </citation>
    <scope>NUCLEOTIDE SEQUENCE</scope>
    <source>
        <strain evidence="10">Ctguh8</strain>
    </source>
</reference>
<sequence length="347" mass="37073">MAGTWESQNKLLPGAYINVRTNEPLSITPGDRGTAVVLQEMTVGTDGKIYTITATEQDYPEGATATDKRLAMEALKKARTVLIYKLPSAHTANDVIDALAALKTVSFNTLCYPYDGDDEVANKTAIAAWIKAMRDDEGVKCQAILANHAADSEGIINVAQGLMMSGGTELTVAEVTAWVAGATAGASITTSNTGMKYEGAIDVKPRMTKSEMEAAIKAGKFILKVDTAQNVTAVYDINSLTTVTVEKGKMFTKNRVIRTLDNIANDITSIFESNYVGKVSNNEDGRSILKAALVDYFNSLQNMGAVQNFETDDVTVTAGTDSDAVIVTAAIQPVDSVEKIYITVNLS</sequence>
<evidence type="ECO:0000256" key="3">
    <source>
        <dbReference type="ARBA" id="ARBA00022732"/>
    </source>
</evidence>
<proteinExistence type="inferred from homology"/>
<keyword evidence="7" id="KW-1160">Virus entry into host cell</keyword>
<dbReference type="InterPro" id="IPR020287">
    <property type="entry name" value="Tail_sheath_C"/>
</dbReference>
<evidence type="ECO:0000256" key="2">
    <source>
        <dbReference type="ARBA" id="ARBA00022595"/>
    </source>
</evidence>
<comment type="similarity">
    <text evidence="1">Belongs to the myoviridae tail sheath protein family.</text>
</comment>
<dbReference type="Pfam" id="PF17482">
    <property type="entry name" value="Phage_sheath_1C"/>
    <property type="match status" value="1"/>
</dbReference>
<evidence type="ECO:0000256" key="1">
    <source>
        <dbReference type="ARBA" id="ARBA00008005"/>
    </source>
</evidence>
<accession>A0A8S5MEL5</accession>
<feature type="domain" description="Tail sheath protein subtilisin-like" evidence="8">
    <location>
        <begin position="91"/>
        <end position="239"/>
    </location>
</feature>
<dbReference type="Gene3D" id="3.30.1370.220">
    <property type="match status" value="1"/>
</dbReference>
<evidence type="ECO:0000313" key="10">
    <source>
        <dbReference type="EMBL" id="DAD80694.1"/>
    </source>
</evidence>
<evidence type="ECO:0000259" key="8">
    <source>
        <dbReference type="Pfam" id="PF04984"/>
    </source>
</evidence>
<evidence type="ECO:0000256" key="7">
    <source>
        <dbReference type="ARBA" id="ARBA00023296"/>
    </source>
</evidence>
<dbReference type="Gene3D" id="3.40.50.11790">
    <property type="match status" value="1"/>
</dbReference>
<evidence type="ECO:0000256" key="5">
    <source>
        <dbReference type="ARBA" id="ARBA00023003"/>
    </source>
</evidence>
<dbReference type="EMBL" id="BK014886">
    <property type="protein sequence ID" value="DAD80694.1"/>
    <property type="molecule type" value="Genomic_DNA"/>
</dbReference>
<protein>
    <submittedName>
        <fullName evidence="10">Tail sheath protein</fullName>
    </submittedName>
</protein>
<keyword evidence="3" id="KW-1227">Viral tail protein</keyword>
<dbReference type="InterPro" id="IPR035089">
    <property type="entry name" value="Phage_sheath_subtilisin"/>
</dbReference>
<feature type="domain" description="Tail sheath protein C-terminal" evidence="9">
    <location>
        <begin position="246"/>
        <end position="346"/>
    </location>
</feature>
<organism evidence="10">
    <name type="scientific">Myoviridae sp. ctguh8</name>
    <dbReference type="NCBI Taxonomy" id="2826682"/>
    <lineage>
        <taxon>Viruses</taxon>
        <taxon>Duplodnaviria</taxon>
        <taxon>Heunggongvirae</taxon>
        <taxon>Uroviricota</taxon>
        <taxon>Caudoviricetes</taxon>
    </lineage>
</organism>
<dbReference type="GO" id="GO:0099000">
    <property type="term" value="P:symbiont genome ejection through host cell envelope, contractile tail mechanism"/>
    <property type="evidence" value="ECO:0007669"/>
    <property type="project" value="UniProtKB-KW"/>
</dbReference>
<keyword evidence="2" id="KW-1162">Viral penetration into host cytoplasm</keyword>